<dbReference type="OrthoDB" id="8300685at2759"/>
<dbReference type="Proteomes" id="UP000499080">
    <property type="component" value="Unassembled WGS sequence"/>
</dbReference>
<organism evidence="1 2">
    <name type="scientific">Araneus ventricosus</name>
    <name type="common">Orbweaver spider</name>
    <name type="synonym">Epeira ventricosa</name>
    <dbReference type="NCBI Taxonomy" id="182803"/>
    <lineage>
        <taxon>Eukaryota</taxon>
        <taxon>Metazoa</taxon>
        <taxon>Ecdysozoa</taxon>
        <taxon>Arthropoda</taxon>
        <taxon>Chelicerata</taxon>
        <taxon>Arachnida</taxon>
        <taxon>Araneae</taxon>
        <taxon>Araneomorphae</taxon>
        <taxon>Entelegynae</taxon>
        <taxon>Araneoidea</taxon>
        <taxon>Araneidae</taxon>
        <taxon>Araneus</taxon>
    </lineage>
</organism>
<evidence type="ECO:0000313" key="2">
    <source>
        <dbReference type="Proteomes" id="UP000499080"/>
    </source>
</evidence>
<dbReference type="PANTHER" id="PTHR45823">
    <property type="entry name" value="T-SNARE COILED-COIL HOMOLOGY DOMAIN-CONTAINING PROTEIN"/>
    <property type="match status" value="1"/>
</dbReference>
<proteinExistence type="predicted"/>
<sequence length="125" mass="14179">MIYCPIHEGSSVELGFEHGTLRLIGRHLTTRPMRPETDLVKANQLVSSLRGPAAEILQGIPADKLTDLKTIEKAFEFRFGDSHLTQFYRTELKARRQKPRESLQVLATDVERLMSLAYAKCPLDV</sequence>
<comment type="caution">
    <text evidence="1">The sequence shown here is derived from an EMBL/GenBank/DDBJ whole genome shotgun (WGS) entry which is preliminary data.</text>
</comment>
<gene>
    <name evidence="1" type="ORF">AVEN_48866_1</name>
</gene>
<dbReference type="AlphaFoldDB" id="A0A4Y2AI06"/>
<name>A0A4Y2AI06_ARAVE</name>
<dbReference type="EMBL" id="BGPR01000017">
    <property type="protein sequence ID" value="GBL78886.1"/>
    <property type="molecule type" value="Genomic_DNA"/>
</dbReference>
<reference evidence="1 2" key="1">
    <citation type="journal article" date="2019" name="Sci. Rep.">
        <title>Orb-weaving spider Araneus ventricosus genome elucidates the spidroin gene catalogue.</title>
        <authorList>
            <person name="Kono N."/>
            <person name="Nakamura H."/>
            <person name="Ohtoshi R."/>
            <person name="Moran D.A.P."/>
            <person name="Shinohara A."/>
            <person name="Yoshida Y."/>
            <person name="Fujiwara M."/>
            <person name="Mori M."/>
            <person name="Tomita M."/>
            <person name="Arakawa K."/>
        </authorList>
    </citation>
    <scope>NUCLEOTIDE SEQUENCE [LARGE SCALE GENOMIC DNA]</scope>
</reference>
<protein>
    <submittedName>
        <fullName evidence="1">Uncharacterized protein</fullName>
    </submittedName>
</protein>
<evidence type="ECO:0000313" key="1">
    <source>
        <dbReference type="EMBL" id="GBL78886.1"/>
    </source>
</evidence>
<keyword evidence="2" id="KW-1185">Reference proteome</keyword>
<accession>A0A4Y2AI06</accession>
<dbReference type="PANTHER" id="PTHR45823:SF1">
    <property type="entry name" value="T-SNARE COILED-COIL HOMOLOGY DOMAIN-CONTAINING PROTEIN"/>
    <property type="match status" value="1"/>
</dbReference>